<reference evidence="2" key="1">
    <citation type="journal article" date="2020" name="Fungal Divers.">
        <title>Resolving the Mortierellaceae phylogeny through synthesis of multi-gene phylogenetics and phylogenomics.</title>
        <authorList>
            <person name="Vandepol N."/>
            <person name="Liber J."/>
            <person name="Desiro A."/>
            <person name="Na H."/>
            <person name="Kennedy M."/>
            <person name="Barry K."/>
            <person name="Grigoriev I.V."/>
            <person name="Miller A.N."/>
            <person name="O'Donnell K."/>
            <person name="Stajich J.E."/>
            <person name="Bonito G."/>
        </authorList>
    </citation>
    <scope>NUCLEOTIDE SEQUENCE</scope>
    <source>
        <strain evidence="2">KOD948</strain>
    </source>
</reference>
<dbReference type="Proteomes" id="UP000726737">
    <property type="component" value="Unassembled WGS sequence"/>
</dbReference>
<evidence type="ECO:0000256" key="1">
    <source>
        <dbReference type="SAM" id="MobiDB-lite"/>
    </source>
</evidence>
<evidence type="ECO:0000313" key="2">
    <source>
        <dbReference type="EMBL" id="KAG0248791.1"/>
    </source>
</evidence>
<protein>
    <submittedName>
        <fullName evidence="2">Uncharacterized protein</fullName>
    </submittedName>
</protein>
<dbReference type="EMBL" id="JAAAJA010000923">
    <property type="protein sequence ID" value="KAG0248791.1"/>
    <property type="molecule type" value="Genomic_DNA"/>
</dbReference>
<keyword evidence="3" id="KW-1185">Reference proteome</keyword>
<feature type="region of interest" description="Disordered" evidence="1">
    <location>
        <begin position="1"/>
        <end position="63"/>
    </location>
</feature>
<sequence>KPNQDYPYNADLAPSPLLPSDDNECLPLDDGSIPSKSPTSSRTITSIDQHSPANPMEEMSEPVEETLDTATLNHDKYMHDAKPEYPNGFVVYKLPVDALVSNVQICSVGWTMVVCGRNRIVNGVHTYYKSCLVLKCLECDFALRPRENVQKRNLQPPTDVYLYTYPTEHKNKKSLGMNAMKECRSLLMSPHSNE</sequence>
<comment type="caution">
    <text evidence="2">The sequence shown here is derived from an EMBL/GenBank/DDBJ whole genome shotgun (WGS) entry which is preliminary data.</text>
</comment>
<organism evidence="2 3">
    <name type="scientific">Mortierella polycephala</name>
    <dbReference type="NCBI Taxonomy" id="41804"/>
    <lineage>
        <taxon>Eukaryota</taxon>
        <taxon>Fungi</taxon>
        <taxon>Fungi incertae sedis</taxon>
        <taxon>Mucoromycota</taxon>
        <taxon>Mortierellomycotina</taxon>
        <taxon>Mortierellomycetes</taxon>
        <taxon>Mortierellales</taxon>
        <taxon>Mortierellaceae</taxon>
        <taxon>Mortierella</taxon>
    </lineage>
</organism>
<feature type="compositionally biased region" description="Polar residues" evidence="1">
    <location>
        <begin position="34"/>
        <end position="52"/>
    </location>
</feature>
<feature type="non-terminal residue" evidence="2">
    <location>
        <position position="1"/>
    </location>
</feature>
<dbReference type="OrthoDB" id="2445046at2759"/>
<gene>
    <name evidence="2" type="ORF">BG011_009915</name>
</gene>
<accession>A0A9P6PKI8</accession>
<proteinExistence type="predicted"/>
<dbReference type="AlphaFoldDB" id="A0A9P6PKI8"/>
<name>A0A9P6PKI8_9FUNG</name>
<evidence type="ECO:0000313" key="3">
    <source>
        <dbReference type="Proteomes" id="UP000726737"/>
    </source>
</evidence>